<keyword evidence="3" id="KW-1185">Reference proteome</keyword>
<dbReference type="AlphaFoldDB" id="A0A9N9PTT8"/>
<organism evidence="2 3">
    <name type="scientific">Hymenoscyphus fraxineus</name>
    <dbReference type="NCBI Taxonomy" id="746836"/>
    <lineage>
        <taxon>Eukaryota</taxon>
        <taxon>Fungi</taxon>
        <taxon>Dikarya</taxon>
        <taxon>Ascomycota</taxon>
        <taxon>Pezizomycotina</taxon>
        <taxon>Leotiomycetes</taxon>
        <taxon>Helotiales</taxon>
        <taxon>Helotiaceae</taxon>
        <taxon>Hymenoscyphus</taxon>
    </lineage>
</organism>
<sequence length="260" mass="28647">MAFIAWEIPDALVNRGGAYGTRLIPHFQRHPLEPFGRHASFEARFRAIISSLKKSKTDLVKNILNPQGHIDRLVEAPENAFKAKESNKKVNAQRDRQNKLGRTAMNRGVIDAEKLGELLPGEDKSATPDEQKNILDPQGHIDRLVEAPENAFKASGIPSQSTVVPATLLIPAIEPSYAILRPSFFSAKYSQSGIFLFRSKLQGIRSLQSSAHSSGSTMSTDSLEQQTNSTSPTLPFPSTPKWSHGYSPIRNGVELLHRTG</sequence>
<evidence type="ECO:0000256" key="1">
    <source>
        <dbReference type="SAM" id="MobiDB-lite"/>
    </source>
</evidence>
<evidence type="ECO:0000313" key="2">
    <source>
        <dbReference type="EMBL" id="CAG8955550.1"/>
    </source>
</evidence>
<protein>
    <submittedName>
        <fullName evidence="2">Uncharacterized protein</fullName>
    </submittedName>
</protein>
<feature type="compositionally biased region" description="Low complexity" evidence="1">
    <location>
        <begin position="210"/>
        <end position="233"/>
    </location>
</feature>
<accession>A0A9N9PTT8</accession>
<dbReference type="EMBL" id="CAJVRL010000064">
    <property type="protein sequence ID" value="CAG8955550.1"/>
    <property type="molecule type" value="Genomic_DNA"/>
</dbReference>
<comment type="caution">
    <text evidence="2">The sequence shown here is derived from an EMBL/GenBank/DDBJ whole genome shotgun (WGS) entry which is preliminary data.</text>
</comment>
<dbReference type="Proteomes" id="UP000696280">
    <property type="component" value="Unassembled WGS sequence"/>
</dbReference>
<evidence type="ECO:0000313" key="3">
    <source>
        <dbReference type="Proteomes" id="UP000696280"/>
    </source>
</evidence>
<reference evidence="2" key="1">
    <citation type="submission" date="2021-07" db="EMBL/GenBank/DDBJ databases">
        <authorList>
            <person name="Durling M."/>
        </authorList>
    </citation>
    <scope>NUCLEOTIDE SEQUENCE</scope>
</reference>
<gene>
    <name evidence="2" type="ORF">HYFRA_00009504</name>
</gene>
<name>A0A9N9PTT8_9HELO</name>
<feature type="region of interest" description="Disordered" evidence="1">
    <location>
        <begin position="210"/>
        <end position="241"/>
    </location>
</feature>
<dbReference type="OrthoDB" id="4851482at2759"/>
<proteinExistence type="predicted"/>